<protein>
    <recommendedName>
        <fullName evidence="3">DUF2398 family protein</fullName>
    </recommendedName>
</protein>
<evidence type="ECO:0000313" key="2">
    <source>
        <dbReference type="Proteomes" id="UP000272729"/>
    </source>
</evidence>
<evidence type="ECO:0000313" key="1">
    <source>
        <dbReference type="EMBL" id="RKT74450.1"/>
    </source>
</evidence>
<dbReference type="EMBL" id="RBXR01000001">
    <property type="protein sequence ID" value="RKT74450.1"/>
    <property type="molecule type" value="Genomic_DNA"/>
</dbReference>
<proteinExistence type="predicted"/>
<gene>
    <name evidence="1" type="ORF">DFJ66_7809</name>
</gene>
<sequence>MTTPADEVDIGRFLAWAARPRETPARNEDMYRVVHRYQAEPDFAAAVDRVFSGAGLDVHVDEREGIIVTARHHSPLRLTLTDFMKRAQPYHRVVLGAAILAVARTAYPEAVMLEDPDRITAFTTQSVVDTLDRLAQAHADASTEDAAAEDDLVEAWRRWQDLTTGRPNAIRKSTSDRHGLVKRVCKLLAEAGYLNARGEVDGGTWATRPRFRHAVMALCEDSDLYRLVNDLDSDSVEVDGGRSS</sequence>
<keyword evidence="2" id="KW-1185">Reference proteome</keyword>
<reference evidence="1 2" key="1">
    <citation type="submission" date="2018-10" db="EMBL/GenBank/DDBJ databases">
        <title>Sequencing the genomes of 1000 actinobacteria strains.</title>
        <authorList>
            <person name="Klenk H.-P."/>
        </authorList>
    </citation>
    <scope>NUCLEOTIDE SEQUENCE [LARGE SCALE GENOMIC DNA]</scope>
    <source>
        <strain evidence="1 2">DSM 43911</strain>
    </source>
</reference>
<dbReference type="Proteomes" id="UP000272729">
    <property type="component" value="Unassembled WGS sequence"/>
</dbReference>
<comment type="caution">
    <text evidence="1">The sequence shown here is derived from an EMBL/GenBank/DDBJ whole genome shotgun (WGS) entry which is preliminary data.</text>
</comment>
<accession>A0A495XJ86</accession>
<dbReference type="AlphaFoldDB" id="A0A495XJ86"/>
<dbReference type="OrthoDB" id="5183036at2"/>
<name>A0A495XJ86_9PSEU</name>
<dbReference type="RefSeq" id="WP_121229151.1">
    <property type="nucleotide sequence ID" value="NZ_JBIUBA010000003.1"/>
</dbReference>
<evidence type="ECO:0008006" key="3">
    <source>
        <dbReference type="Google" id="ProtNLM"/>
    </source>
</evidence>
<organism evidence="1 2">
    <name type="scientific">Saccharothrix variisporea</name>
    <dbReference type="NCBI Taxonomy" id="543527"/>
    <lineage>
        <taxon>Bacteria</taxon>
        <taxon>Bacillati</taxon>
        <taxon>Actinomycetota</taxon>
        <taxon>Actinomycetes</taxon>
        <taxon>Pseudonocardiales</taxon>
        <taxon>Pseudonocardiaceae</taxon>
        <taxon>Saccharothrix</taxon>
    </lineage>
</organism>